<name>W9X559_9EURO</name>
<dbReference type="GeneID" id="19195811"/>
<sequence>MYSVIRVFCKAKLPDDAKLRLLYCSLLSLWAVVKAFYTMVFALDTTIGPEGHMQPILNGIENWKIVWNCRLNNGDDDVFDVPLADSVAGTYRSSARSGGKCLGFWRYAAEYWLLARILLMRKASVGSGDRSARNPLSNTNIDLSWVFCSSPFDRYDQNAFPRLVKFLQREQRFENSMNQYSL</sequence>
<keyword evidence="3" id="KW-1185">Reference proteome</keyword>
<evidence type="ECO:0000313" key="3">
    <source>
        <dbReference type="Proteomes" id="UP000019471"/>
    </source>
</evidence>
<dbReference type="STRING" id="1182543.W9X559"/>
<accession>W9X559</accession>
<proteinExistence type="predicted"/>
<protein>
    <submittedName>
        <fullName evidence="2">Uncharacterized protein</fullName>
    </submittedName>
</protein>
<feature type="transmembrane region" description="Helical" evidence="1">
    <location>
        <begin position="21"/>
        <end position="43"/>
    </location>
</feature>
<dbReference type="Proteomes" id="UP000019471">
    <property type="component" value="Unassembled WGS sequence"/>
</dbReference>
<evidence type="ECO:0000313" key="2">
    <source>
        <dbReference type="EMBL" id="EXJ65594.1"/>
    </source>
</evidence>
<keyword evidence="1" id="KW-0472">Membrane</keyword>
<evidence type="ECO:0000256" key="1">
    <source>
        <dbReference type="SAM" id="Phobius"/>
    </source>
</evidence>
<organism evidence="2 3">
    <name type="scientific">Cladophialophora psammophila CBS 110553</name>
    <dbReference type="NCBI Taxonomy" id="1182543"/>
    <lineage>
        <taxon>Eukaryota</taxon>
        <taxon>Fungi</taxon>
        <taxon>Dikarya</taxon>
        <taxon>Ascomycota</taxon>
        <taxon>Pezizomycotina</taxon>
        <taxon>Eurotiomycetes</taxon>
        <taxon>Chaetothyriomycetidae</taxon>
        <taxon>Chaetothyriales</taxon>
        <taxon>Herpotrichiellaceae</taxon>
        <taxon>Cladophialophora</taxon>
    </lineage>
</organism>
<comment type="caution">
    <text evidence="2">The sequence shown here is derived from an EMBL/GenBank/DDBJ whole genome shotgun (WGS) entry which is preliminary data.</text>
</comment>
<keyword evidence="1" id="KW-1133">Transmembrane helix</keyword>
<keyword evidence="1" id="KW-0812">Transmembrane</keyword>
<dbReference type="RefSeq" id="XP_007749884.1">
    <property type="nucleotide sequence ID" value="XM_007751694.1"/>
</dbReference>
<dbReference type="EMBL" id="AMGX01000024">
    <property type="protein sequence ID" value="EXJ65594.1"/>
    <property type="molecule type" value="Genomic_DNA"/>
</dbReference>
<gene>
    <name evidence="2" type="ORF">A1O5_11121</name>
</gene>
<dbReference type="HOGENOM" id="CLU_1481839_0_0_1"/>
<reference evidence="2 3" key="1">
    <citation type="submission" date="2013-03" db="EMBL/GenBank/DDBJ databases">
        <title>The Genome Sequence of Cladophialophora psammophila CBS 110553.</title>
        <authorList>
            <consortium name="The Broad Institute Genomics Platform"/>
            <person name="Cuomo C."/>
            <person name="de Hoog S."/>
            <person name="Gorbushina A."/>
            <person name="Walker B."/>
            <person name="Young S.K."/>
            <person name="Zeng Q."/>
            <person name="Gargeya S."/>
            <person name="Fitzgerald M."/>
            <person name="Haas B."/>
            <person name="Abouelleil A."/>
            <person name="Allen A.W."/>
            <person name="Alvarado L."/>
            <person name="Arachchi H.M."/>
            <person name="Berlin A.M."/>
            <person name="Chapman S.B."/>
            <person name="Gainer-Dewar J."/>
            <person name="Goldberg J."/>
            <person name="Griggs A."/>
            <person name="Gujja S."/>
            <person name="Hansen M."/>
            <person name="Howarth C."/>
            <person name="Imamovic A."/>
            <person name="Ireland A."/>
            <person name="Larimer J."/>
            <person name="McCowan C."/>
            <person name="Murphy C."/>
            <person name="Pearson M."/>
            <person name="Poon T.W."/>
            <person name="Priest M."/>
            <person name="Roberts A."/>
            <person name="Saif S."/>
            <person name="Shea T."/>
            <person name="Sisk P."/>
            <person name="Sykes S."/>
            <person name="Wortman J."/>
            <person name="Nusbaum C."/>
            <person name="Birren B."/>
        </authorList>
    </citation>
    <scope>NUCLEOTIDE SEQUENCE [LARGE SCALE GENOMIC DNA]</scope>
    <source>
        <strain evidence="2 3">CBS 110553</strain>
    </source>
</reference>
<dbReference type="AlphaFoldDB" id="W9X559"/>